<dbReference type="Pfam" id="PF00069">
    <property type="entry name" value="Pkinase"/>
    <property type="match status" value="1"/>
</dbReference>
<gene>
    <name evidence="3" type="ORF">SEMRO_134_G063600.1</name>
</gene>
<evidence type="ECO:0000259" key="2">
    <source>
        <dbReference type="PROSITE" id="PS50011"/>
    </source>
</evidence>
<reference evidence="3" key="1">
    <citation type="submission" date="2020-06" db="EMBL/GenBank/DDBJ databases">
        <authorList>
            <consortium name="Plant Systems Biology data submission"/>
        </authorList>
    </citation>
    <scope>NUCLEOTIDE SEQUENCE</scope>
    <source>
        <strain evidence="3">D6</strain>
    </source>
</reference>
<dbReference type="Gene3D" id="3.30.200.20">
    <property type="entry name" value="Phosphorylase Kinase, domain 1"/>
    <property type="match status" value="1"/>
</dbReference>
<dbReference type="InterPro" id="IPR000719">
    <property type="entry name" value="Prot_kinase_dom"/>
</dbReference>
<feature type="region of interest" description="Disordered" evidence="1">
    <location>
        <begin position="20"/>
        <end position="41"/>
    </location>
</feature>
<dbReference type="GO" id="GO:0005524">
    <property type="term" value="F:ATP binding"/>
    <property type="evidence" value="ECO:0007669"/>
    <property type="project" value="InterPro"/>
</dbReference>
<protein>
    <submittedName>
        <fullName evidence="3">Mitogen-activated protein kinase kinase kinase 7-like</fullName>
    </submittedName>
</protein>
<name>A0A9N8H650_9STRA</name>
<dbReference type="InterPro" id="IPR011009">
    <property type="entry name" value="Kinase-like_dom_sf"/>
</dbReference>
<evidence type="ECO:0000313" key="3">
    <source>
        <dbReference type="EMBL" id="CAB9502376.1"/>
    </source>
</evidence>
<feature type="domain" description="Protein kinase" evidence="2">
    <location>
        <begin position="134"/>
        <end position="472"/>
    </location>
</feature>
<evidence type="ECO:0000256" key="1">
    <source>
        <dbReference type="SAM" id="MobiDB-lite"/>
    </source>
</evidence>
<dbReference type="PROSITE" id="PS50011">
    <property type="entry name" value="PROTEIN_KINASE_DOM"/>
    <property type="match status" value="1"/>
</dbReference>
<keyword evidence="4" id="KW-1185">Reference proteome</keyword>
<proteinExistence type="predicted"/>
<dbReference type="Gene3D" id="1.10.510.10">
    <property type="entry name" value="Transferase(Phosphotransferase) domain 1"/>
    <property type="match status" value="1"/>
</dbReference>
<dbReference type="InterPro" id="IPR051681">
    <property type="entry name" value="Ser/Thr_Kinases-Pseudokinases"/>
</dbReference>
<dbReference type="AlphaFoldDB" id="A0A9N8H650"/>
<dbReference type="PANTHER" id="PTHR44329">
    <property type="entry name" value="SERINE/THREONINE-PROTEIN KINASE TNNI3K-RELATED"/>
    <property type="match status" value="1"/>
</dbReference>
<dbReference type="Proteomes" id="UP001153069">
    <property type="component" value="Unassembled WGS sequence"/>
</dbReference>
<sequence length="518" mass="57159">MTADTKQASDMTDLSLTNTNSSAAVTKAPRRQSFSSSGSSNSGSFLMKFLPSRRRLSEEVKRTSSVLDDYANVLSRDSSFLASNGDTATVATNSSAATSLSESVHASLCSSSTTTPRPSIVSLATIGCFHRQEVGLGSLLGKGRFSKVYAVTYIDLGDLSDHGIMESTAESEVYDASESARAAMSKNAREGKYAMKRLRKKLLRRPRDFTRAAANLVIEAQYLSKLDHPNILKLRGSALGGASSFQSGQYDGYFLILDRVNETLHERIHKTYAARRDPKVMDVPAEPEKDLLYQKAHYALQLASALCYLHDRRIVFRDIAPGNLGFTQSHSLQLFDFGMARELPPALGLSNELYHMTQNTGSLPYKAIEVATNGLYNLKADVFSWSIVVWELMMEQIPFAHLAGKAKKPFANRDFVQAVYIEGERPSFEVEAGRTLQAPPQNIQDLLSECWQADVFKRPTMDDVFGQLRTILETLPHSTKSRELADALPPAPKVSGMVLDSQKARRSFADLSDLSNRL</sequence>
<dbReference type="EMBL" id="CAICTM010000133">
    <property type="protein sequence ID" value="CAB9502376.1"/>
    <property type="molecule type" value="Genomic_DNA"/>
</dbReference>
<evidence type="ECO:0000313" key="4">
    <source>
        <dbReference type="Proteomes" id="UP001153069"/>
    </source>
</evidence>
<dbReference type="SUPFAM" id="SSF56112">
    <property type="entry name" value="Protein kinase-like (PK-like)"/>
    <property type="match status" value="1"/>
</dbReference>
<organism evidence="3 4">
    <name type="scientific">Seminavis robusta</name>
    <dbReference type="NCBI Taxonomy" id="568900"/>
    <lineage>
        <taxon>Eukaryota</taxon>
        <taxon>Sar</taxon>
        <taxon>Stramenopiles</taxon>
        <taxon>Ochrophyta</taxon>
        <taxon>Bacillariophyta</taxon>
        <taxon>Bacillariophyceae</taxon>
        <taxon>Bacillariophycidae</taxon>
        <taxon>Naviculales</taxon>
        <taxon>Naviculaceae</taxon>
        <taxon>Seminavis</taxon>
    </lineage>
</organism>
<comment type="caution">
    <text evidence="3">The sequence shown here is derived from an EMBL/GenBank/DDBJ whole genome shotgun (WGS) entry which is preliminary data.</text>
</comment>
<dbReference type="OrthoDB" id="48004at2759"/>
<keyword evidence="3" id="KW-0418">Kinase</keyword>
<keyword evidence="3" id="KW-0808">Transferase</keyword>
<dbReference type="GO" id="GO:0004674">
    <property type="term" value="F:protein serine/threonine kinase activity"/>
    <property type="evidence" value="ECO:0007669"/>
    <property type="project" value="TreeGrafter"/>
</dbReference>
<accession>A0A9N8H650</accession>